<proteinExistence type="predicted"/>
<evidence type="ECO:0000313" key="1">
    <source>
        <dbReference type="EMBL" id="GAA5162104.1"/>
    </source>
</evidence>
<accession>A0ABP9QHM4</accession>
<reference evidence="2" key="1">
    <citation type="journal article" date="2019" name="Int. J. Syst. Evol. Microbiol.">
        <title>The Global Catalogue of Microorganisms (GCM) 10K type strain sequencing project: providing services to taxonomists for standard genome sequencing and annotation.</title>
        <authorList>
            <consortium name="The Broad Institute Genomics Platform"/>
            <consortium name="The Broad Institute Genome Sequencing Center for Infectious Disease"/>
            <person name="Wu L."/>
            <person name="Ma J."/>
        </authorList>
    </citation>
    <scope>NUCLEOTIDE SEQUENCE [LARGE SCALE GENOMIC DNA]</scope>
    <source>
        <strain evidence="2">JCM 18715</strain>
    </source>
</reference>
<protein>
    <submittedName>
        <fullName evidence="1">Uncharacterized protein</fullName>
    </submittedName>
</protein>
<evidence type="ECO:0000313" key="2">
    <source>
        <dbReference type="Proteomes" id="UP001500547"/>
    </source>
</evidence>
<sequence length="195" mass="22675">MLHTVFFLIEPNEEALREFPVRAGSEFAQVLLDPLLTSRDYADRSHWREDEAELAVKLLFVARLREYAPLADDKAARQLLGSEHVSTEIFDRWWSIRRLFLEEGKSEEMQDYLGAVTEKVQPTGNSVVDEWVRGLSNERAAPHFLWRNRTRGLRVRTFGMSLSHGRSGTTRMACPRMRNSWSFIARAQFQSCKRT</sequence>
<organism evidence="1 2">
    <name type="scientific">Viridibacterium curvum</name>
    <dbReference type="NCBI Taxonomy" id="1101404"/>
    <lineage>
        <taxon>Bacteria</taxon>
        <taxon>Pseudomonadati</taxon>
        <taxon>Pseudomonadota</taxon>
        <taxon>Betaproteobacteria</taxon>
        <taxon>Rhodocyclales</taxon>
        <taxon>Rhodocyclaceae</taxon>
        <taxon>Viridibacterium</taxon>
    </lineage>
</organism>
<dbReference type="Proteomes" id="UP001500547">
    <property type="component" value="Unassembled WGS sequence"/>
</dbReference>
<comment type="caution">
    <text evidence="1">The sequence shown here is derived from an EMBL/GenBank/DDBJ whole genome shotgun (WGS) entry which is preliminary data.</text>
</comment>
<keyword evidence="2" id="KW-1185">Reference proteome</keyword>
<dbReference type="EMBL" id="BAABLD010000005">
    <property type="protein sequence ID" value="GAA5162104.1"/>
    <property type="molecule type" value="Genomic_DNA"/>
</dbReference>
<gene>
    <name evidence="1" type="ORF">GCM10025770_12410</name>
</gene>
<name>A0ABP9QHM4_9RHOO</name>